<evidence type="ECO:0000256" key="4">
    <source>
        <dbReference type="PIRSR" id="PIRSR605959-2"/>
    </source>
</evidence>
<dbReference type="GO" id="GO:0004334">
    <property type="term" value="F:fumarylacetoacetase activity"/>
    <property type="evidence" value="ECO:0007669"/>
    <property type="project" value="UniProtKB-UniRule"/>
</dbReference>
<dbReference type="PANTHER" id="PTHR43069">
    <property type="entry name" value="FUMARYLACETOACETASE"/>
    <property type="match status" value="1"/>
</dbReference>
<dbReference type="UniPathway" id="UPA00139">
    <property type="reaction ID" value="UER00341"/>
</dbReference>
<dbReference type="InterPro" id="IPR011234">
    <property type="entry name" value="Fumarylacetoacetase-like_C"/>
</dbReference>
<gene>
    <name evidence="7" type="ORF">GSTENG00007357001</name>
</gene>
<dbReference type="PANTHER" id="PTHR43069:SF2">
    <property type="entry name" value="FUMARYLACETOACETASE"/>
    <property type="match status" value="1"/>
</dbReference>
<dbReference type="InterPro" id="IPR036663">
    <property type="entry name" value="Fumarylacetoacetase_C_sf"/>
</dbReference>
<feature type="domain" description="Fumarylacetoacetase-like C-terminal" evidence="6">
    <location>
        <begin position="2"/>
        <end position="91"/>
    </location>
</feature>
<keyword evidence="5" id="KW-0585">Phenylalanine catabolism</keyword>
<proteinExistence type="inferred from homology"/>
<evidence type="ECO:0000256" key="1">
    <source>
        <dbReference type="ARBA" id="ARBA00000353"/>
    </source>
</evidence>
<keyword evidence="5" id="KW-0479">Metal-binding</keyword>
<dbReference type="Gene3D" id="3.90.850.10">
    <property type="entry name" value="Fumarylacetoacetase-like, C-terminal domain"/>
    <property type="match status" value="1"/>
</dbReference>
<dbReference type="GO" id="GO:0046872">
    <property type="term" value="F:metal ion binding"/>
    <property type="evidence" value="ECO:0007669"/>
    <property type="project" value="UniProtKB-UniRule"/>
</dbReference>
<keyword evidence="5" id="KW-0828">Tyrosine catabolism</keyword>
<comment type="pathway">
    <text evidence="5">Amino-acid degradation; L-phenylalanine degradation; acetoacetate and fumarate from L-phenylalanine: step 6/6.</text>
</comment>
<dbReference type="EMBL" id="CAAE01009681">
    <property type="protein sequence ID" value="CAF92236.1"/>
    <property type="molecule type" value="Genomic_DNA"/>
</dbReference>
<accession>Q4T4E6</accession>
<name>Q4T4E6_TETNG</name>
<evidence type="ECO:0000256" key="3">
    <source>
        <dbReference type="ARBA" id="ARBA00014741"/>
    </source>
</evidence>
<dbReference type="GO" id="GO:0006559">
    <property type="term" value="P:L-phenylalanine catabolic process"/>
    <property type="evidence" value="ECO:0007669"/>
    <property type="project" value="UniProtKB-UniRule"/>
</dbReference>
<feature type="binding site" evidence="4">
    <location>
        <position position="30"/>
    </location>
    <ligand>
        <name>substrate</name>
    </ligand>
</feature>
<dbReference type="OrthoDB" id="9971669at2759"/>
<dbReference type="AlphaFoldDB" id="Q4T4E6"/>
<dbReference type="SUPFAM" id="SSF56529">
    <property type="entry name" value="FAH"/>
    <property type="match status" value="1"/>
</dbReference>
<feature type="non-terminal residue" evidence="7">
    <location>
        <position position="1"/>
    </location>
</feature>
<keyword evidence="5" id="KW-0106">Calcium</keyword>
<dbReference type="GO" id="GO:1902000">
    <property type="term" value="P:homogentisate catabolic process"/>
    <property type="evidence" value="ECO:0007669"/>
    <property type="project" value="TreeGrafter"/>
</dbReference>
<dbReference type="EC" id="3.7.1.2" evidence="5"/>
<dbReference type="InterPro" id="IPR005959">
    <property type="entry name" value="Fumarylacetoacetase"/>
</dbReference>
<reference evidence="7" key="1">
    <citation type="journal article" date="2004" name="Nature">
        <title>Genome duplication in the teleost fish Tetraodon nigroviridis reveals the early vertebrate proto-karyotype.</title>
        <authorList>
            <person name="Jaillon O."/>
            <person name="Aury J.-M."/>
            <person name="Brunet F."/>
            <person name="Petit J.-L."/>
            <person name="Stange-Thomann N."/>
            <person name="Mauceli E."/>
            <person name="Bouneau L."/>
            <person name="Fischer C."/>
            <person name="Ozouf-Costaz C."/>
            <person name="Bernot A."/>
            <person name="Nicaud S."/>
            <person name="Jaffe D."/>
            <person name="Fisher S."/>
            <person name="Lutfalla G."/>
            <person name="Dossat C."/>
            <person name="Segurens B."/>
            <person name="Dasilva C."/>
            <person name="Salanoubat M."/>
            <person name="Levy M."/>
            <person name="Boudet N."/>
            <person name="Castellano S."/>
            <person name="Anthouard V."/>
            <person name="Jubin C."/>
            <person name="Castelli V."/>
            <person name="Katinka M."/>
            <person name="Vacherie B."/>
            <person name="Biemont C."/>
            <person name="Skalli Z."/>
            <person name="Cattolico L."/>
            <person name="Poulain J."/>
            <person name="De Berardinis V."/>
            <person name="Cruaud C."/>
            <person name="Duprat S."/>
            <person name="Brottier P."/>
            <person name="Coutanceau J.-P."/>
            <person name="Gouzy J."/>
            <person name="Parra G."/>
            <person name="Lardier G."/>
            <person name="Chapple C."/>
            <person name="McKernan K.J."/>
            <person name="McEwan P."/>
            <person name="Bosak S."/>
            <person name="Kellis M."/>
            <person name="Volff J.-N."/>
            <person name="Guigo R."/>
            <person name="Zody M.C."/>
            <person name="Mesirov J."/>
            <person name="Lindblad-Toh K."/>
            <person name="Birren B."/>
            <person name="Nusbaum C."/>
            <person name="Kahn D."/>
            <person name="Robinson-Rechavi M."/>
            <person name="Laudet V."/>
            <person name="Schachter V."/>
            <person name="Quetier F."/>
            <person name="Saurin W."/>
            <person name="Scarpelli C."/>
            <person name="Wincker P."/>
            <person name="Lander E.S."/>
            <person name="Weissenbach J."/>
            <person name="Roest Crollius H."/>
        </authorList>
    </citation>
    <scope>NUCLEOTIDE SEQUENCE [LARGE SCALE GENOMIC DNA]</scope>
</reference>
<sequence>YMYWTMKQQLAHQTVNGCNVRPGDLMASGTISGPNAESFGSMLELSWRGSKSIILAGEETRSFLKDGDEVTMTGYCQGDGYRVGFGECAGTILPSLQ</sequence>
<dbReference type="KEGG" id="tng:GSTEN00007357G001"/>
<dbReference type="GO" id="GO:0006572">
    <property type="term" value="P:L-tyrosine catabolic process"/>
    <property type="evidence" value="ECO:0007669"/>
    <property type="project" value="UniProtKB-UniRule"/>
</dbReference>
<keyword evidence="5" id="KW-0378">Hydrolase</keyword>
<comment type="catalytic activity">
    <reaction evidence="1 5">
        <text>4-fumarylacetoacetate + H2O = acetoacetate + fumarate + H(+)</text>
        <dbReference type="Rhea" id="RHEA:10244"/>
        <dbReference type="ChEBI" id="CHEBI:13705"/>
        <dbReference type="ChEBI" id="CHEBI:15377"/>
        <dbReference type="ChEBI" id="CHEBI:15378"/>
        <dbReference type="ChEBI" id="CHEBI:18034"/>
        <dbReference type="ChEBI" id="CHEBI:29806"/>
        <dbReference type="EC" id="3.7.1.2"/>
    </reaction>
</comment>
<evidence type="ECO:0000256" key="5">
    <source>
        <dbReference type="RuleBase" id="RU366008"/>
    </source>
</evidence>
<organism evidence="7">
    <name type="scientific">Tetraodon nigroviridis</name>
    <name type="common">Spotted green pufferfish</name>
    <name type="synonym">Chelonodon nigroviridis</name>
    <dbReference type="NCBI Taxonomy" id="99883"/>
    <lineage>
        <taxon>Eukaryota</taxon>
        <taxon>Metazoa</taxon>
        <taxon>Chordata</taxon>
        <taxon>Craniata</taxon>
        <taxon>Vertebrata</taxon>
        <taxon>Euteleostomi</taxon>
        <taxon>Actinopterygii</taxon>
        <taxon>Neopterygii</taxon>
        <taxon>Teleostei</taxon>
        <taxon>Neoteleostei</taxon>
        <taxon>Acanthomorphata</taxon>
        <taxon>Eupercaria</taxon>
        <taxon>Tetraodontiformes</taxon>
        <taxon>Tetradontoidea</taxon>
        <taxon>Tetraodontidae</taxon>
        <taxon>Tetraodon</taxon>
    </lineage>
</organism>
<feature type="non-terminal residue" evidence="7">
    <location>
        <position position="97"/>
    </location>
</feature>
<comment type="similarity">
    <text evidence="2 5">Belongs to the FAH family.</text>
</comment>
<dbReference type="Pfam" id="PF01557">
    <property type="entry name" value="FAA_hydrolase"/>
    <property type="match status" value="1"/>
</dbReference>
<evidence type="ECO:0000259" key="6">
    <source>
        <dbReference type="Pfam" id="PF01557"/>
    </source>
</evidence>
<evidence type="ECO:0000256" key="2">
    <source>
        <dbReference type="ARBA" id="ARBA00010211"/>
    </source>
</evidence>
<evidence type="ECO:0000313" key="7">
    <source>
        <dbReference type="EMBL" id="CAF92236.1"/>
    </source>
</evidence>
<dbReference type="HOGENOM" id="CLU_2365153_0_0_1"/>
<comment type="cofactor">
    <cofactor evidence="5">
        <name>Mg(2+)</name>
        <dbReference type="ChEBI" id="CHEBI:18420"/>
    </cofactor>
    <cofactor evidence="5">
        <name>Ca(2+)</name>
        <dbReference type="ChEBI" id="CHEBI:29108"/>
    </cofactor>
</comment>
<keyword evidence="5" id="KW-0460">Magnesium</keyword>
<protein>
    <recommendedName>
        <fullName evidence="3 5">Fumarylacetoacetase</fullName>
        <ecNumber evidence="5">3.7.1.2</ecNumber>
    </recommendedName>
    <alternativeName>
        <fullName evidence="5">Fumarylacetoacetate hydrolase</fullName>
    </alternativeName>
</protein>
<reference evidence="7" key="2">
    <citation type="submission" date="2004-02" db="EMBL/GenBank/DDBJ databases">
        <authorList>
            <consortium name="Genoscope"/>
            <consortium name="Whitehead Institute Centre for Genome Research"/>
        </authorList>
    </citation>
    <scope>NUCLEOTIDE SEQUENCE</scope>
</reference>
<comment type="caution">
    <text evidence="7">The sequence shown here is derived from an EMBL/GenBank/DDBJ whole genome shotgun (WGS) entry which is preliminary data.</text>
</comment>